<dbReference type="EMBL" id="CP024848">
    <property type="protein sequence ID" value="AXI10324.1"/>
    <property type="molecule type" value="Genomic_DNA"/>
</dbReference>
<name>A0A345PJZ4_9BACI</name>
<dbReference type="Pfam" id="PF10899">
    <property type="entry name" value="AbiGi"/>
    <property type="match status" value="1"/>
</dbReference>
<reference evidence="3" key="1">
    <citation type="submission" date="2017-11" db="EMBL/GenBank/DDBJ databases">
        <authorList>
            <person name="Zhu W."/>
        </authorList>
    </citation>
    <scope>NUCLEOTIDE SEQUENCE [LARGE SCALE GENOMIC DNA]</scope>
    <source>
        <strain evidence="3">160</strain>
    </source>
</reference>
<evidence type="ECO:0000313" key="2">
    <source>
        <dbReference type="EMBL" id="AXI10324.1"/>
    </source>
</evidence>
<keyword evidence="1" id="KW-0175">Coiled coil</keyword>
<dbReference type="KEGG" id="ocn:CUC15_15900"/>
<sequence length="238" mass="27872">MELIQRYVSKELTHFVGRHQQESERFDLLIDIIKSGLLLHKNITEDIKINTHANGLEDIVTPGITCFADIPINDLSLHMEKYSNFGLAFKKIFLVEKGANPVSYIAANGIIREANGRPRSQNNTREDYFKMNIKRYFSMMNQLQDMLKKDEQENIRTLDELQLLDSFLIKHVFAYLKPFDASKTDADKENYYLEREWRIVGDVQFTLADITRILIPEKYGERLRTVLPHYYGQVSFTE</sequence>
<evidence type="ECO:0000256" key="1">
    <source>
        <dbReference type="SAM" id="Coils"/>
    </source>
</evidence>
<feature type="coiled-coil region" evidence="1">
    <location>
        <begin position="133"/>
        <end position="160"/>
    </location>
</feature>
<evidence type="ECO:0000313" key="3">
    <source>
        <dbReference type="Proteomes" id="UP000253908"/>
    </source>
</evidence>
<keyword evidence="3" id="KW-1185">Reference proteome</keyword>
<dbReference type="Proteomes" id="UP000253908">
    <property type="component" value="Chromosome"/>
</dbReference>
<proteinExistence type="predicted"/>
<protein>
    <submittedName>
        <fullName evidence="2">Uncharacterized protein</fullName>
    </submittedName>
</protein>
<dbReference type="AlphaFoldDB" id="A0A345PJZ4"/>
<dbReference type="RefSeq" id="WP_114917610.1">
    <property type="nucleotide sequence ID" value="NZ_CP024848.1"/>
</dbReference>
<dbReference type="InterPro" id="IPR021223">
    <property type="entry name" value="AbiGi"/>
</dbReference>
<dbReference type="OrthoDB" id="680500at2"/>
<accession>A0A345PJZ4</accession>
<gene>
    <name evidence="2" type="ORF">CUC15_15900</name>
</gene>
<organism evidence="2 3">
    <name type="scientific">Oceanobacillus zhaokaii</name>
    <dbReference type="NCBI Taxonomy" id="2052660"/>
    <lineage>
        <taxon>Bacteria</taxon>
        <taxon>Bacillati</taxon>
        <taxon>Bacillota</taxon>
        <taxon>Bacilli</taxon>
        <taxon>Bacillales</taxon>
        <taxon>Bacillaceae</taxon>
        <taxon>Oceanobacillus</taxon>
    </lineage>
</organism>